<reference evidence="2" key="1">
    <citation type="journal article" date="2023" name="Mol. Phylogenet. Evol.">
        <title>Genome-scale phylogeny and comparative genomics of the fungal order Sordariales.</title>
        <authorList>
            <person name="Hensen N."/>
            <person name="Bonometti L."/>
            <person name="Westerberg I."/>
            <person name="Brannstrom I.O."/>
            <person name="Guillou S."/>
            <person name="Cros-Aarteil S."/>
            <person name="Calhoun S."/>
            <person name="Haridas S."/>
            <person name="Kuo A."/>
            <person name="Mondo S."/>
            <person name="Pangilinan J."/>
            <person name="Riley R."/>
            <person name="LaButti K."/>
            <person name="Andreopoulos B."/>
            <person name="Lipzen A."/>
            <person name="Chen C."/>
            <person name="Yan M."/>
            <person name="Daum C."/>
            <person name="Ng V."/>
            <person name="Clum A."/>
            <person name="Steindorff A."/>
            <person name="Ohm R.A."/>
            <person name="Martin F."/>
            <person name="Silar P."/>
            <person name="Natvig D.O."/>
            <person name="Lalanne C."/>
            <person name="Gautier V."/>
            <person name="Ament-Velasquez S.L."/>
            <person name="Kruys A."/>
            <person name="Hutchinson M.I."/>
            <person name="Powell A.J."/>
            <person name="Barry K."/>
            <person name="Miller A.N."/>
            <person name="Grigoriev I.V."/>
            <person name="Debuchy R."/>
            <person name="Gladieux P."/>
            <person name="Hiltunen Thoren M."/>
            <person name="Johannesson H."/>
        </authorList>
    </citation>
    <scope>NUCLEOTIDE SEQUENCE</scope>
    <source>
        <strain evidence="2">SMH4131-1</strain>
    </source>
</reference>
<evidence type="ECO:0000313" key="3">
    <source>
        <dbReference type="Proteomes" id="UP001286456"/>
    </source>
</evidence>
<reference evidence="2" key="2">
    <citation type="submission" date="2023-06" db="EMBL/GenBank/DDBJ databases">
        <authorList>
            <consortium name="Lawrence Berkeley National Laboratory"/>
            <person name="Haridas S."/>
            <person name="Hensen N."/>
            <person name="Bonometti L."/>
            <person name="Westerberg I."/>
            <person name="Brannstrom I.O."/>
            <person name="Guillou S."/>
            <person name="Cros-Aarteil S."/>
            <person name="Calhoun S."/>
            <person name="Kuo A."/>
            <person name="Mondo S."/>
            <person name="Pangilinan J."/>
            <person name="Riley R."/>
            <person name="Labutti K."/>
            <person name="Andreopoulos B."/>
            <person name="Lipzen A."/>
            <person name="Chen C."/>
            <person name="Yanf M."/>
            <person name="Daum C."/>
            <person name="Ng V."/>
            <person name="Clum A."/>
            <person name="Steindorff A."/>
            <person name="Ohm R."/>
            <person name="Martin F."/>
            <person name="Silar P."/>
            <person name="Natvig D."/>
            <person name="Lalanne C."/>
            <person name="Gautier V."/>
            <person name="Ament-Velasquez S.L."/>
            <person name="Kruys A."/>
            <person name="Hutchinson M.I."/>
            <person name="Powell A.J."/>
            <person name="Barry K."/>
            <person name="Miller A.N."/>
            <person name="Grigoriev I.V."/>
            <person name="Debuchy R."/>
            <person name="Gladieux P."/>
            <person name="Thoren M.H."/>
            <person name="Johannesson H."/>
        </authorList>
    </citation>
    <scope>NUCLEOTIDE SEQUENCE</scope>
    <source>
        <strain evidence="2">SMH4131-1</strain>
    </source>
</reference>
<proteinExistence type="predicted"/>
<evidence type="ECO:0000256" key="1">
    <source>
        <dbReference type="SAM" id="MobiDB-lite"/>
    </source>
</evidence>
<dbReference type="EMBL" id="JAUEPO010000003">
    <property type="protein sequence ID" value="KAK3327809.1"/>
    <property type="molecule type" value="Genomic_DNA"/>
</dbReference>
<sequence>MSTCIPVPPTTILLVSSVAGSSSALLTFPVNTSLPFSYHSSVTKAPMPCTSMPTQYLKDPTIDTSETFQWPKHARPSSSEDGYRRGANQHLLRRCSHVRTVILRYVGTCLTNTALELVELDRSDWTTEQARQAMEGGHSGAAECRCILLPTLTYTRRSVTGNLPGDLFGCPVGAGQTRLTPSRTPSSKDSKSVEGCCFSQE</sequence>
<dbReference type="Proteomes" id="UP001286456">
    <property type="component" value="Unassembled WGS sequence"/>
</dbReference>
<dbReference type="AlphaFoldDB" id="A0AAE0IMP6"/>
<feature type="region of interest" description="Disordered" evidence="1">
    <location>
        <begin position="178"/>
        <end position="201"/>
    </location>
</feature>
<organism evidence="2 3">
    <name type="scientific">Cercophora scortea</name>
    <dbReference type="NCBI Taxonomy" id="314031"/>
    <lineage>
        <taxon>Eukaryota</taxon>
        <taxon>Fungi</taxon>
        <taxon>Dikarya</taxon>
        <taxon>Ascomycota</taxon>
        <taxon>Pezizomycotina</taxon>
        <taxon>Sordariomycetes</taxon>
        <taxon>Sordariomycetidae</taxon>
        <taxon>Sordariales</taxon>
        <taxon>Lasiosphaeriaceae</taxon>
        <taxon>Cercophora</taxon>
    </lineage>
</organism>
<name>A0AAE0IMP6_9PEZI</name>
<keyword evidence="3" id="KW-1185">Reference proteome</keyword>
<comment type="caution">
    <text evidence="2">The sequence shown here is derived from an EMBL/GenBank/DDBJ whole genome shotgun (WGS) entry which is preliminary data.</text>
</comment>
<accession>A0AAE0IMP6</accession>
<gene>
    <name evidence="2" type="ORF">B0T19DRAFT_174488</name>
</gene>
<evidence type="ECO:0000313" key="2">
    <source>
        <dbReference type="EMBL" id="KAK3327809.1"/>
    </source>
</evidence>
<protein>
    <submittedName>
        <fullName evidence="2">Uncharacterized protein</fullName>
    </submittedName>
</protein>